<dbReference type="CDD" id="cd06848">
    <property type="entry name" value="GCS_H"/>
    <property type="match status" value="1"/>
</dbReference>
<keyword evidence="3" id="KW-1185">Reference proteome</keyword>
<evidence type="ECO:0000256" key="1">
    <source>
        <dbReference type="ARBA" id="ARBA00022823"/>
    </source>
</evidence>
<evidence type="ECO:0000313" key="2">
    <source>
        <dbReference type="EMBL" id="MET6995939.1"/>
    </source>
</evidence>
<dbReference type="PANTHER" id="PTHR11715:SF3">
    <property type="entry name" value="GLYCINE CLEAVAGE SYSTEM H PROTEIN-RELATED"/>
    <property type="match status" value="1"/>
</dbReference>
<dbReference type="Proteomes" id="UP001549749">
    <property type="component" value="Unassembled WGS sequence"/>
</dbReference>
<dbReference type="RefSeq" id="WP_354658586.1">
    <property type="nucleotide sequence ID" value="NZ_JBEXAC010000001.1"/>
</dbReference>
<sequence>MKVSTISRPGMYFTHEHEWIDFNGTVGFVGISLFRLKEISKIDSIKWLAPKGTVVKGTLMAEIYADNTVIPIHAPVSCKFLGPNAKLKTNLNLILQSPQDQGWIFFVTPSKFRSRDNLLLPEAYQKNLSAKVS</sequence>
<protein>
    <submittedName>
        <fullName evidence="2">Glycine cleavage system protein H</fullName>
    </submittedName>
</protein>
<evidence type="ECO:0000313" key="3">
    <source>
        <dbReference type="Proteomes" id="UP001549749"/>
    </source>
</evidence>
<comment type="caution">
    <text evidence="2">The sequence shown here is derived from an EMBL/GenBank/DDBJ whole genome shotgun (WGS) entry which is preliminary data.</text>
</comment>
<proteinExistence type="predicted"/>
<dbReference type="InterPro" id="IPR033753">
    <property type="entry name" value="GCV_H/Fam206"/>
</dbReference>
<dbReference type="EMBL" id="JBEXAC010000001">
    <property type="protein sequence ID" value="MET6995939.1"/>
    <property type="molecule type" value="Genomic_DNA"/>
</dbReference>
<dbReference type="SUPFAM" id="SSF51230">
    <property type="entry name" value="Single hybrid motif"/>
    <property type="match status" value="1"/>
</dbReference>
<dbReference type="PANTHER" id="PTHR11715">
    <property type="entry name" value="GLYCINE CLEAVAGE SYSTEM H PROTEIN"/>
    <property type="match status" value="1"/>
</dbReference>
<dbReference type="Gene3D" id="2.40.50.100">
    <property type="match status" value="1"/>
</dbReference>
<dbReference type="InterPro" id="IPR002930">
    <property type="entry name" value="GCV_H"/>
</dbReference>
<gene>
    <name evidence="2" type="ORF">ABR189_01105</name>
</gene>
<dbReference type="InterPro" id="IPR011053">
    <property type="entry name" value="Single_hybrid_motif"/>
</dbReference>
<keyword evidence="1" id="KW-0450">Lipoyl</keyword>
<accession>A0ABV2SYU0</accession>
<reference evidence="2 3" key="1">
    <citation type="submission" date="2024-06" db="EMBL/GenBank/DDBJ databases">
        <title>Chitinophaga defluvii sp. nov., isolated from municipal sewage.</title>
        <authorList>
            <person name="Zhang L."/>
        </authorList>
    </citation>
    <scope>NUCLEOTIDE SEQUENCE [LARGE SCALE GENOMIC DNA]</scope>
    <source>
        <strain evidence="2 3">H8</strain>
    </source>
</reference>
<name>A0ABV2SYU0_9BACT</name>
<organism evidence="2 3">
    <name type="scientific">Chitinophaga defluvii</name>
    <dbReference type="NCBI Taxonomy" id="3163343"/>
    <lineage>
        <taxon>Bacteria</taxon>
        <taxon>Pseudomonadati</taxon>
        <taxon>Bacteroidota</taxon>
        <taxon>Chitinophagia</taxon>
        <taxon>Chitinophagales</taxon>
        <taxon>Chitinophagaceae</taxon>
        <taxon>Chitinophaga</taxon>
    </lineage>
</organism>
<dbReference type="Pfam" id="PF01597">
    <property type="entry name" value="GCV_H"/>
    <property type="match status" value="1"/>
</dbReference>